<evidence type="ECO:0000313" key="9">
    <source>
        <dbReference type="Proteomes" id="UP000295151"/>
    </source>
</evidence>
<dbReference type="InterPro" id="IPR045214">
    <property type="entry name" value="Surf1/Surf4"/>
</dbReference>
<reference evidence="8 9" key="1">
    <citation type="submission" date="2019-03" db="EMBL/GenBank/DDBJ databases">
        <title>Genomic Encyclopedia of Type Strains, Phase III (KMG-III): the genomes of soil and plant-associated and newly described type strains.</title>
        <authorList>
            <person name="Whitman W."/>
        </authorList>
    </citation>
    <scope>NUCLEOTIDE SEQUENCE [LARGE SCALE GENOMIC DNA]</scope>
    <source>
        <strain evidence="8 9">VKM Ac-2575</strain>
    </source>
</reference>
<comment type="caution">
    <text evidence="8">The sequence shown here is derived from an EMBL/GenBank/DDBJ whole genome shotgun (WGS) entry which is preliminary data.</text>
</comment>
<dbReference type="PANTHER" id="PTHR23427">
    <property type="entry name" value="SURFEIT LOCUS PROTEIN"/>
    <property type="match status" value="1"/>
</dbReference>
<keyword evidence="4 6" id="KW-1133">Transmembrane helix</keyword>
<comment type="caution">
    <text evidence="6">Lacks conserved residue(s) required for the propagation of feature annotation.</text>
</comment>
<dbReference type="InterPro" id="IPR002994">
    <property type="entry name" value="Surf1/Shy1"/>
</dbReference>
<evidence type="ECO:0000256" key="7">
    <source>
        <dbReference type="SAM" id="MobiDB-lite"/>
    </source>
</evidence>
<keyword evidence="6" id="KW-1003">Cell membrane</keyword>
<dbReference type="EMBL" id="SOCE01000001">
    <property type="protein sequence ID" value="TDU86537.1"/>
    <property type="molecule type" value="Genomic_DNA"/>
</dbReference>
<comment type="similarity">
    <text evidence="2 6">Belongs to the SURF1 family.</text>
</comment>
<evidence type="ECO:0000256" key="2">
    <source>
        <dbReference type="ARBA" id="ARBA00007165"/>
    </source>
</evidence>
<evidence type="ECO:0000256" key="3">
    <source>
        <dbReference type="ARBA" id="ARBA00022692"/>
    </source>
</evidence>
<dbReference type="AlphaFoldDB" id="A0A4R7T652"/>
<dbReference type="PANTHER" id="PTHR23427:SF2">
    <property type="entry name" value="SURFEIT LOCUS PROTEIN 1"/>
    <property type="match status" value="1"/>
</dbReference>
<dbReference type="Pfam" id="PF02104">
    <property type="entry name" value="SURF1"/>
    <property type="match status" value="1"/>
</dbReference>
<dbReference type="RefSeq" id="WP_238157862.1">
    <property type="nucleotide sequence ID" value="NZ_SOCE01000001.1"/>
</dbReference>
<gene>
    <name evidence="8" type="ORF">EV138_0046</name>
</gene>
<keyword evidence="3 6" id="KW-0812">Transmembrane</keyword>
<keyword evidence="5 6" id="KW-0472">Membrane</keyword>
<evidence type="ECO:0000256" key="6">
    <source>
        <dbReference type="RuleBase" id="RU363076"/>
    </source>
</evidence>
<evidence type="ECO:0000256" key="1">
    <source>
        <dbReference type="ARBA" id="ARBA00004370"/>
    </source>
</evidence>
<keyword evidence="9" id="KW-1185">Reference proteome</keyword>
<dbReference type="Proteomes" id="UP000295151">
    <property type="component" value="Unassembled WGS sequence"/>
</dbReference>
<organism evidence="8 9">
    <name type="scientific">Kribbella voronezhensis</name>
    <dbReference type="NCBI Taxonomy" id="2512212"/>
    <lineage>
        <taxon>Bacteria</taxon>
        <taxon>Bacillati</taxon>
        <taxon>Actinomycetota</taxon>
        <taxon>Actinomycetes</taxon>
        <taxon>Propionibacteriales</taxon>
        <taxon>Kribbellaceae</taxon>
        <taxon>Kribbella</taxon>
    </lineage>
</organism>
<name>A0A4R7T652_9ACTN</name>
<comment type="subcellular location">
    <subcellularLocation>
        <location evidence="6">Cell membrane</location>
        <topology evidence="6">Multi-pass membrane protein</topology>
    </subcellularLocation>
    <subcellularLocation>
        <location evidence="1">Membrane</location>
    </subcellularLocation>
</comment>
<proteinExistence type="inferred from homology"/>
<dbReference type="PROSITE" id="PS50895">
    <property type="entry name" value="SURF1"/>
    <property type="match status" value="1"/>
</dbReference>
<evidence type="ECO:0000256" key="4">
    <source>
        <dbReference type="ARBA" id="ARBA00022989"/>
    </source>
</evidence>
<protein>
    <recommendedName>
        <fullName evidence="6">SURF1-like protein</fullName>
    </recommendedName>
</protein>
<feature type="transmembrane region" description="Helical" evidence="6">
    <location>
        <begin position="221"/>
        <end position="241"/>
    </location>
</feature>
<dbReference type="CDD" id="cd06662">
    <property type="entry name" value="SURF1"/>
    <property type="match status" value="1"/>
</dbReference>
<feature type="compositionally biased region" description="Basic and acidic residues" evidence="7">
    <location>
        <begin position="281"/>
        <end position="293"/>
    </location>
</feature>
<accession>A0A4R7T652</accession>
<evidence type="ECO:0000256" key="5">
    <source>
        <dbReference type="ARBA" id="ARBA00023136"/>
    </source>
</evidence>
<dbReference type="GO" id="GO:0005886">
    <property type="term" value="C:plasma membrane"/>
    <property type="evidence" value="ECO:0007669"/>
    <property type="project" value="UniProtKB-SubCell"/>
</dbReference>
<evidence type="ECO:0000313" key="8">
    <source>
        <dbReference type="EMBL" id="TDU86537.1"/>
    </source>
</evidence>
<feature type="region of interest" description="Disordered" evidence="7">
    <location>
        <begin position="252"/>
        <end position="300"/>
    </location>
</feature>
<feature type="compositionally biased region" description="Low complexity" evidence="7">
    <location>
        <begin position="271"/>
        <end position="280"/>
    </location>
</feature>
<sequence length="300" mass="31960">MPSAPRSASKTLLNPRWIVTALLVLLLAGVCVQLGRWQLHRLDERKSRNEVTRSNLAAPPAPIADIVGPDHVIGQQHDWRTVVVTGRYEAAKQVVIRYRNLSDRPGFEIVTPLKLDDGTAILVDRGFLPRQGSELAPTSIPAAPSGEVTVTGRLRRSEHGGHTSGGVPVDGTARLINGPDFSKALGLSLYDGYVTVDKQQPPSDPAFDTFPGPEIDNGPHFFYALQWFFFALMAIGGLVYFSRRDVQDDKSAEAGSGHLEAEGTEGGSGSAGTVAVGAAGPEDRGLRADRGHPDGGAGLD</sequence>